<dbReference type="PROSITE" id="PS01348">
    <property type="entry name" value="MRAY_2"/>
    <property type="match status" value="1"/>
</dbReference>
<dbReference type="EMBL" id="CP097330">
    <property type="protein sequence ID" value="URF03407.1"/>
    <property type="molecule type" value="Genomic_DNA"/>
</dbReference>
<dbReference type="CDD" id="cd06853">
    <property type="entry name" value="GT_WecA_like"/>
    <property type="match status" value="1"/>
</dbReference>
<comment type="subcellular location">
    <subcellularLocation>
        <location evidence="1">Cell membrane</location>
        <topology evidence="1">Multi-pass membrane protein</topology>
    </subcellularLocation>
</comment>
<feature type="transmembrane region" description="Helical" evidence="8">
    <location>
        <begin position="322"/>
        <end position="346"/>
    </location>
</feature>
<sequence>MYSFFWVPLFTLMVSAIAVLMLRPLAMRGGLLDRPGGRKRHDGEVPLVGGIAVWIAVMVGTLLFMRQQGYYVALLGGITVLAITGVIDDLRGLSPVTKLGLQLFAAILMTSWGGVYLWSLGDIFGRRPVDLENWGIPLTLFAAVAVINAVNMSDGLDGLAGGLALIMFGWFAYISGEIGNLAAQRVCVIFCGALLGFLVFNMPNPLRGGKRVFLGDAGSLMLGFAIVWFTVELSQAPYNGGRKAPPVVMLWVAGFLLIDLLAVVLRRAIKGRNPLSADRTHLHHILQRLDVPRQAIVWVILGSNLLLGFAGVLGWQKGVSEQLLFLGFVLVAALHLLVMHNAWRLIRFGRRTITRRRNP</sequence>
<dbReference type="Pfam" id="PF00953">
    <property type="entry name" value="Glycos_transf_4"/>
    <property type="match status" value="1"/>
</dbReference>
<dbReference type="InterPro" id="IPR000715">
    <property type="entry name" value="Glycosyl_transferase_4"/>
</dbReference>
<keyword evidence="4 8" id="KW-0812">Transmembrane</keyword>
<dbReference type="GO" id="GO:0046872">
    <property type="term" value="F:metal ion binding"/>
    <property type="evidence" value="ECO:0007669"/>
    <property type="project" value="UniProtKB-KW"/>
</dbReference>
<feature type="transmembrane region" description="Helical" evidence="8">
    <location>
        <begin position="243"/>
        <end position="265"/>
    </location>
</feature>
<dbReference type="GO" id="GO:0005886">
    <property type="term" value="C:plasma membrane"/>
    <property type="evidence" value="ECO:0007669"/>
    <property type="project" value="UniProtKB-SubCell"/>
</dbReference>
<evidence type="ECO:0000256" key="1">
    <source>
        <dbReference type="ARBA" id="ARBA00004651"/>
    </source>
</evidence>
<dbReference type="AlphaFoldDB" id="A0AAE9HWE6"/>
<evidence type="ECO:0000313" key="10">
    <source>
        <dbReference type="Proteomes" id="UP001056132"/>
    </source>
</evidence>
<keyword evidence="5 8" id="KW-1133">Transmembrane helix</keyword>
<evidence type="ECO:0000256" key="8">
    <source>
        <dbReference type="SAM" id="Phobius"/>
    </source>
</evidence>
<organism evidence="9 10">
    <name type="scientific">Cupriavidus campinensis</name>
    <dbReference type="NCBI Taxonomy" id="151783"/>
    <lineage>
        <taxon>Bacteria</taxon>
        <taxon>Pseudomonadati</taxon>
        <taxon>Pseudomonadota</taxon>
        <taxon>Betaproteobacteria</taxon>
        <taxon>Burkholderiales</taxon>
        <taxon>Burkholderiaceae</taxon>
        <taxon>Cupriavidus</taxon>
    </lineage>
</organism>
<feature type="binding site" evidence="7">
    <location>
        <position position="151"/>
    </location>
    <ligand>
        <name>Mg(2+)</name>
        <dbReference type="ChEBI" id="CHEBI:18420"/>
    </ligand>
</feature>
<evidence type="ECO:0000256" key="2">
    <source>
        <dbReference type="ARBA" id="ARBA00022475"/>
    </source>
</evidence>
<dbReference type="GO" id="GO:0009103">
    <property type="term" value="P:lipopolysaccharide biosynthetic process"/>
    <property type="evidence" value="ECO:0007669"/>
    <property type="project" value="TreeGrafter"/>
</dbReference>
<dbReference type="GO" id="GO:0016780">
    <property type="term" value="F:phosphotransferase activity, for other substituted phosphate groups"/>
    <property type="evidence" value="ECO:0007669"/>
    <property type="project" value="InterPro"/>
</dbReference>
<feature type="transmembrane region" description="Helical" evidence="8">
    <location>
        <begin position="6"/>
        <end position="25"/>
    </location>
</feature>
<keyword evidence="7" id="KW-0460">Magnesium</keyword>
<evidence type="ECO:0000256" key="4">
    <source>
        <dbReference type="ARBA" id="ARBA00022692"/>
    </source>
</evidence>
<dbReference type="GO" id="GO:0044038">
    <property type="term" value="P:cell wall macromolecule biosynthetic process"/>
    <property type="evidence" value="ECO:0007669"/>
    <property type="project" value="TreeGrafter"/>
</dbReference>
<comment type="cofactor">
    <cofactor evidence="7">
        <name>Mg(2+)</name>
        <dbReference type="ChEBI" id="CHEBI:18420"/>
    </cofactor>
</comment>
<keyword evidence="6 8" id="KW-0472">Membrane</keyword>
<feature type="transmembrane region" description="Helical" evidence="8">
    <location>
        <begin position="134"/>
        <end position="151"/>
    </location>
</feature>
<dbReference type="PANTHER" id="PTHR22926:SF3">
    <property type="entry name" value="UNDECAPRENYL-PHOSPHATE ALPHA-N-ACETYLGLUCOSAMINYL 1-PHOSPHATE TRANSFERASE"/>
    <property type="match status" value="1"/>
</dbReference>
<feature type="transmembrane region" description="Helical" evidence="8">
    <location>
        <begin position="212"/>
        <end position="231"/>
    </location>
</feature>
<protein>
    <submittedName>
        <fullName evidence="9">Undecaprenyl/decaprenyl-phosphate alpha-N-acetylglucosaminyl 1-phosphate transferase</fullName>
    </submittedName>
</protein>
<keyword evidence="2" id="KW-1003">Cell membrane</keyword>
<dbReference type="RefSeq" id="WP_250024735.1">
    <property type="nucleotide sequence ID" value="NZ_CP097330.1"/>
</dbReference>
<keyword evidence="7" id="KW-0479">Metal-binding</keyword>
<name>A0AAE9HWE6_9BURK</name>
<reference evidence="9" key="2">
    <citation type="submission" date="2022-05" db="EMBL/GenBank/DDBJ databases">
        <authorList>
            <person name="Kunte H.-J."/>
        </authorList>
    </citation>
    <scope>NUCLEOTIDE SEQUENCE</scope>
    <source>
        <strain evidence="9">G5</strain>
    </source>
</reference>
<feature type="binding site" evidence="7">
    <location>
        <position position="216"/>
    </location>
    <ligand>
        <name>Mg(2+)</name>
        <dbReference type="ChEBI" id="CHEBI:18420"/>
    </ligand>
</feature>
<dbReference type="PANTHER" id="PTHR22926">
    <property type="entry name" value="PHOSPHO-N-ACETYLMURAMOYL-PENTAPEPTIDE-TRANSFERASE"/>
    <property type="match status" value="1"/>
</dbReference>
<feature type="transmembrane region" description="Helical" evidence="8">
    <location>
        <begin position="99"/>
        <end position="119"/>
    </location>
</feature>
<proteinExistence type="predicted"/>
<dbReference type="KEGG" id="ccam:M5D45_12830"/>
<keyword evidence="3 9" id="KW-0808">Transferase</keyword>
<evidence type="ECO:0000256" key="7">
    <source>
        <dbReference type="PIRSR" id="PIRSR600715-1"/>
    </source>
</evidence>
<feature type="transmembrane region" description="Helical" evidence="8">
    <location>
        <begin position="45"/>
        <end position="64"/>
    </location>
</feature>
<evidence type="ECO:0000256" key="6">
    <source>
        <dbReference type="ARBA" id="ARBA00023136"/>
    </source>
</evidence>
<evidence type="ECO:0000313" key="9">
    <source>
        <dbReference type="EMBL" id="URF03407.1"/>
    </source>
</evidence>
<dbReference type="GO" id="GO:0071555">
    <property type="term" value="P:cell wall organization"/>
    <property type="evidence" value="ECO:0007669"/>
    <property type="project" value="TreeGrafter"/>
</dbReference>
<dbReference type="InterPro" id="IPR018480">
    <property type="entry name" value="PNAcMuramoyl-5peptid_Trfase_CS"/>
</dbReference>
<accession>A0AAE9HWE6</accession>
<dbReference type="Proteomes" id="UP001056132">
    <property type="component" value="Chromosome 1"/>
</dbReference>
<gene>
    <name evidence="9" type="ORF">M5D45_12830</name>
</gene>
<feature type="transmembrane region" description="Helical" evidence="8">
    <location>
        <begin position="158"/>
        <end position="176"/>
    </location>
</feature>
<feature type="transmembrane region" description="Helical" evidence="8">
    <location>
        <begin position="295"/>
        <end position="316"/>
    </location>
</feature>
<feature type="transmembrane region" description="Helical" evidence="8">
    <location>
        <begin position="70"/>
        <end position="87"/>
    </location>
</feature>
<evidence type="ECO:0000256" key="3">
    <source>
        <dbReference type="ARBA" id="ARBA00022679"/>
    </source>
</evidence>
<feature type="transmembrane region" description="Helical" evidence="8">
    <location>
        <begin position="182"/>
        <end position="200"/>
    </location>
</feature>
<reference evidence="9" key="1">
    <citation type="journal article" date="2022" name="Microbiol. Resour. Announc.">
        <title>Genome Sequence of Cupriavidus campinensis Strain G5, a Member of a Bacterial Consortium Capable of Polyethylene Degradation.</title>
        <authorList>
            <person name="Schneider B."/>
            <person name="Pfeiffer F."/>
            <person name="Dyall-Smith M."/>
            <person name="Kunte H.J."/>
        </authorList>
    </citation>
    <scope>NUCLEOTIDE SEQUENCE</scope>
    <source>
        <strain evidence="9">G5</strain>
    </source>
</reference>
<evidence type="ECO:0000256" key="5">
    <source>
        <dbReference type="ARBA" id="ARBA00022989"/>
    </source>
</evidence>